<organism evidence="1 2">
    <name type="scientific">Sphingomonas kyeonggiensis</name>
    <dbReference type="NCBI Taxonomy" id="1268553"/>
    <lineage>
        <taxon>Bacteria</taxon>
        <taxon>Pseudomonadati</taxon>
        <taxon>Pseudomonadota</taxon>
        <taxon>Alphaproteobacteria</taxon>
        <taxon>Sphingomonadales</taxon>
        <taxon>Sphingomonadaceae</taxon>
        <taxon>Sphingomonas</taxon>
    </lineage>
</organism>
<reference evidence="1 2" key="1">
    <citation type="submission" date="2020-08" db="EMBL/GenBank/DDBJ databases">
        <title>Genomic Encyclopedia of Type Strains, Phase IV (KMG-IV): sequencing the most valuable type-strain genomes for metagenomic binning, comparative biology and taxonomic classification.</title>
        <authorList>
            <person name="Goeker M."/>
        </authorList>
    </citation>
    <scope>NUCLEOTIDE SEQUENCE [LARGE SCALE GENOMIC DNA]</scope>
    <source>
        <strain evidence="1 2">DSM 101806</strain>
    </source>
</reference>
<sequence>MPITGSVGRGGANVPADVAQVQELLNLRVGEMGVQPLPTNGVIDNATMAAIGRYQSLVLGGRSDGRVDPNGRTWTALADTQPTSLLRDRLRAQAALPRLSGAAWFNANEARFPNSDRVADLAPAFATQASSFIAALQRAGATVRVSATLRNRNRAWIMHYAWQVAHGAVQPGAVPANPEVDILWDHGDPTVSRRAAQAMVNLFHIAFKPSLTSNHIQGTAIDMTIGWDGPIDILDAAGQTHRIDQPRSGNTNADLHAVGATYGLLKLASDPPHWSANGR</sequence>
<keyword evidence="2" id="KW-1185">Reference proteome</keyword>
<protein>
    <recommendedName>
        <fullName evidence="3">Peptidoglycan binding protein</fullName>
    </recommendedName>
</protein>
<dbReference type="InterPro" id="IPR009045">
    <property type="entry name" value="Zn_M74/Hedgehog-like"/>
</dbReference>
<accession>A0A7W6NWW9</accession>
<gene>
    <name evidence="1" type="ORF">GGR46_002601</name>
</gene>
<dbReference type="RefSeq" id="WP_183998338.1">
    <property type="nucleotide sequence ID" value="NZ_JACIEH010000002.1"/>
</dbReference>
<name>A0A7W6NWW9_9SPHN</name>
<dbReference type="Proteomes" id="UP000557392">
    <property type="component" value="Unassembled WGS sequence"/>
</dbReference>
<comment type="caution">
    <text evidence="1">The sequence shown here is derived from an EMBL/GenBank/DDBJ whole genome shotgun (WGS) entry which is preliminary data.</text>
</comment>
<evidence type="ECO:0000313" key="1">
    <source>
        <dbReference type="EMBL" id="MBB4099037.1"/>
    </source>
</evidence>
<dbReference type="SUPFAM" id="SSF55166">
    <property type="entry name" value="Hedgehog/DD-peptidase"/>
    <property type="match status" value="1"/>
</dbReference>
<proteinExistence type="predicted"/>
<dbReference type="InterPro" id="IPR036366">
    <property type="entry name" value="PGBDSf"/>
</dbReference>
<dbReference type="AlphaFoldDB" id="A0A7W6NWW9"/>
<evidence type="ECO:0000313" key="2">
    <source>
        <dbReference type="Proteomes" id="UP000557392"/>
    </source>
</evidence>
<dbReference type="EMBL" id="JACIEH010000002">
    <property type="protein sequence ID" value="MBB4099037.1"/>
    <property type="molecule type" value="Genomic_DNA"/>
</dbReference>
<evidence type="ECO:0008006" key="3">
    <source>
        <dbReference type="Google" id="ProtNLM"/>
    </source>
</evidence>
<dbReference type="Gene3D" id="1.10.101.10">
    <property type="entry name" value="PGBD-like superfamily/PGBD"/>
    <property type="match status" value="1"/>
</dbReference>